<dbReference type="eggNOG" id="ENOG502T7X0">
    <property type="taxonomic scope" value="Eukaryota"/>
</dbReference>
<keyword evidence="2" id="KW-1185">Reference proteome</keyword>
<organism evidence="1 2">
    <name type="scientific">Caenorhabditis remanei</name>
    <name type="common">Caenorhabditis vulgaris</name>
    <dbReference type="NCBI Taxonomy" id="31234"/>
    <lineage>
        <taxon>Eukaryota</taxon>
        <taxon>Metazoa</taxon>
        <taxon>Ecdysozoa</taxon>
        <taxon>Nematoda</taxon>
        <taxon>Chromadorea</taxon>
        <taxon>Rhabditida</taxon>
        <taxon>Rhabditina</taxon>
        <taxon>Rhabditomorpha</taxon>
        <taxon>Rhabditoidea</taxon>
        <taxon>Rhabditidae</taxon>
        <taxon>Peloderinae</taxon>
        <taxon>Caenorhabditis</taxon>
    </lineage>
</organism>
<dbReference type="KEGG" id="crq:GCK72_019214"/>
<name>A0A260ZXQ1_CAERE</name>
<reference evidence="1" key="1">
    <citation type="submission" date="2017-08" db="EMBL/GenBank/DDBJ databases">
        <authorList>
            <person name="de Groot N.N."/>
        </authorList>
    </citation>
    <scope>NUCLEOTIDE SEQUENCE [LARGE SCALE GENOMIC DNA]</scope>
    <source>
        <strain evidence="1">PX439</strain>
    </source>
</reference>
<dbReference type="CTD" id="9839445"/>
<feature type="non-terminal residue" evidence="1">
    <location>
        <position position="1"/>
    </location>
</feature>
<dbReference type="HOGENOM" id="CLU_198526_0_0_1"/>
<sequence length="77" mass="8761">MEDSVTLKSIQTDSTSTTNLSEDFSRPSYGDPLTPPPTIRKSWYVKMQNRLATLAVFIFVFCIVISIILILANWHKI</sequence>
<comment type="caution">
    <text evidence="1">The sequence shown here is derived from an EMBL/GenBank/DDBJ whole genome shotgun (WGS) entry which is preliminary data.</text>
</comment>
<dbReference type="EMBL" id="NMWX01000033">
    <property type="protein sequence ID" value="OZF90094.1"/>
    <property type="molecule type" value="Genomic_DNA"/>
</dbReference>
<evidence type="ECO:0000313" key="1">
    <source>
        <dbReference type="EMBL" id="OZF90094.1"/>
    </source>
</evidence>
<accession>A0A260ZXQ1</accession>
<gene>
    <name evidence="1" type="ORF">FL82_13448</name>
</gene>
<protein>
    <submittedName>
        <fullName evidence="1">Uncharacterized protein</fullName>
    </submittedName>
</protein>
<proteinExistence type="predicted"/>
<dbReference type="OrthoDB" id="5843844at2759"/>
<evidence type="ECO:0000313" key="2">
    <source>
        <dbReference type="Proteomes" id="UP000216624"/>
    </source>
</evidence>
<dbReference type="Proteomes" id="UP000216624">
    <property type="component" value="Unassembled WGS sequence"/>
</dbReference>